<dbReference type="EMBL" id="FP476056">
    <property type="protein sequence ID" value="CAZ98720.1"/>
    <property type="molecule type" value="Genomic_DNA"/>
</dbReference>
<name>G0L6X5_ZOBGA</name>
<keyword evidence="1" id="KW-0812">Transmembrane</keyword>
<keyword evidence="3" id="KW-1185">Reference proteome</keyword>
<evidence type="ECO:0000313" key="2">
    <source>
        <dbReference type="EMBL" id="CAZ98720.1"/>
    </source>
</evidence>
<dbReference type="KEGG" id="zga:ZOBELLIA_4585"/>
<keyword evidence="1" id="KW-0472">Membrane</keyword>
<evidence type="ECO:0000313" key="3">
    <source>
        <dbReference type="Proteomes" id="UP000008898"/>
    </source>
</evidence>
<dbReference type="RefSeq" id="WP_013995907.1">
    <property type="nucleotide sequence ID" value="NC_015844.1"/>
</dbReference>
<gene>
    <name evidence="2" type="ordered locus">zobellia_4585</name>
</gene>
<evidence type="ECO:0000256" key="1">
    <source>
        <dbReference type="SAM" id="Phobius"/>
    </source>
</evidence>
<reference evidence="3" key="1">
    <citation type="submission" date="2009-07" db="EMBL/GenBank/DDBJ databases">
        <title>Complete genome sequence of Zobellia galactanivorans Dsij.</title>
        <authorList>
            <consortium name="Genoscope - CEA"/>
        </authorList>
    </citation>
    <scope>NUCLEOTIDE SEQUENCE [LARGE SCALE GENOMIC DNA]</scope>
    <source>
        <strain evidence="3">DSM 12802 / CCUG 47099 / CIP 106680 / NCIMB 13871 / Dsij</strain>
    </source>
</reference>
<reference evidence="2 3" key="2">
    <citation type="journal article" date="2012" name="Environ. Microbiol.">
        <title>Characterization of the first alginolytic operons in a marine bacterium: from their emergence in marine Flavobacteriia to their independent transfers to marine Proteobacteria and human gut Bacteroides.</title>
        <authorList>
            <person name="Thomas F."/>
            <person name="Barbeyron T."/>
            <person name="Tonon T."/>
            <person name="Genicot S."/>
            <person name="Czjzek M."/>
            <person name="Michel G."/>
        </authorList>
    </citation>
    <scope>NUCLEOTIDE SEQUENCE [LARGE SCALE GENOMIC DNA]</scope>
    <source>
        <strain evidence="3">DSM 12802 / CCUG 47099 / CIP 106680 / NCIMB 13871 / Dsij</strain>
    </source>
</reference>
<feature type="transmembrane region" description="Helical" evidence="1">
    <location>
        <begin position="48"/>
        <end position="72"/>
    </location>
</feature>
<organism evidence="2 3">
    <name type="scientific">Zobellia galactanivorans (strain DSM 12802 / CCUG 47099 / CIP 106680 / NCIMB 13871 / Dsij)</name>
    <dbReference type="NCBI Taxonomy" id="63186"/>
    <lineage>
        <taxon>Bacteria</taxon>
        <taxon>Pseudomonadati</taxon>
        <taxon>Bacteroidota</taxon>
        <taxon>Flavobacteriia</taxon>
        <taxon>Flavobacteriales</taxon>
        <taxon>Flavobacteriaceae</taxon>
        <taxon>Zobellia</taxon>
    </lineage>
</organism>
<accession>G0L6X5</accession>
<sequence length="110" mass="12690">MDDSFDQDELLDSIGENVPLDDLEVTKKENQIYEELNKGSKSQHRHTVFICSLYLFWGIGIIIILVRVYHFIASDCYQWLSLEQIQSLDKLLFSGTVGTVIGRYGNNLFK</sequence>
<proteinExistence type="predicted"/>
<dbReference type="OrthoDB" id="7031965at2"/>
<protein>
    <submittedName>
        <fullName evidence="2">Hypothetical membrane protein</fullName>
    </submittedName>
</protein>
<keyword evidence="1" id="KW-1133">Transmembrane helix</keyword>
<dbReference type="HOGENOM" id="CLU_2170119_0_0_10"/>
<dbReference type="AlphaFoldDB" id="G0L6X5"/>
<dbReference type="Proteomes" id="UP000008898">
    <property type="component" value="Chromosome"/>
</dbReference>
<dbReference type="STRING" id="63186.ZOBELLIA_4585"/>